<name>A0ABS2NLM4_9FIRM</name>
<feature type="domain" description="Glycoside hydrolase family 3 N-terminal" evidence="6">
    <location>
        <begin position="45"/>
        <end position="364"/>
    </location>
</feature>
<dbReference type="InterPro" id="IPR001764">
    <property type="entry name" value="Glyco_hydro_3_N"/>
</dbReference>
<dbReference type="Gene3D" id="3.20.20.300">
    <property type="entry name" value="Glycoside hydrolase, family 3, N-terminal domain"/>
    <property type="match status" value="1"/>
</dbReference>
<keyword evidence="8" id="KW-1185">Reference proteome</keyword>
<comment type="similarity">
    <text evidence="2">Belongs to the glycosyl hydrolase 3 family.</text>
</comment>
<evidence type="ECO:0000256" key="1">
    <source>
        <dbReference type="ARBA" id="ARBA00001231"/>
    </source>
</evidence>
<dbReference type="NCBIfam" id="NF003740">
    <property type="entry name" value="PRK05337.1"/>
    <property type="match status" value="1"/>
</dbReference>
<evidence type="ECO:0000313" key="7">
    <source>
        <dbReference type="EMBL" id="MBM7613853.1"/>
    </source>
</evidence>
<dbReference type="RefSeq" id="WP_204400143.1">
    <property type="nucleotide sequence ID" value="NZ_JAFBEE010000002.1"/>
</dbReference>
<dbReference type="Pfam" id="PF00933">
    <property type="entry name" value="Glyco_hydro_3"/>
    <property type="match status" value="1"/>
</dbReference>
<dbReference type="SUPFAM" id="SSF51445">
    <property type="entry name" value="(Trans)glycosidases"/>
    <property type="match status" value="1"/>
</dbReference>
<dbReference type="PANTHER" id="PTHR30480:SF13">
    <property type="entry name" value="BETA-HEXOSAMINIDASE"/>
    <property type="match status" value="1"/>
</dbReference>
<comment type="catalytic activity">
    <reaction evidence="1">
        <text>Hydrolysis of terminal non-reducing N-acetyl-D-hexosamine residues in N-acetyl-beta-D-hexosaminides.</text>
        <dbReference type="EC" id="3.2.1.52"/>
    </reaction>
</comment>
<dbReference type="Gene3D" id="3.40.50.1700">
    <property type="entry name" value="Glycoside hydrolase family 3 C-terminal domain"/>
    <property type="match status" value="1"/>
</dbReference>
<dbReference type="Proteomes" id="UP001314796">
    <property type="component" value="Unassembled WGS sequence"/>
</dbReference>
<proteinExistence type="inferred from homology"/>
<evidence type="ECO:0000256" key="2">
    <source>
        <dbReference type="ARBA" id="ARBA00005336"/>
    </source>
</evidence>
<dbReference type="EC" id="3.2.1.52" evidence="3"/>
<keyword evidence="5 7" id="KW-0326">Glycosidase</keyword>
<dbReference type="GO" id="GO:0004563">
    <property type="term" value="F:beta-N-acetylhexosaminidase activity"/>
    <property type="evidence" value="ECO:0007669"/>
    <property type="project" value="UniProtKB-EC"/>
</dbReference>
<dbReference type="InterPro" id="IPR017853">
    <property type="entry name" value="GH"/>
</dbReference>
<dbReference type="PRINTS" id="PR00133">
    <property type="entry name" value="GLHYDRLASE3"/>
</dbReference>
<keyword evidence="4 7" id="KW-0378">Hydrolase</keyword>
<dbReference type="InterPro" id="IPR036962">
    <property type="entry name" value="Glyco_hydro_3_N_sf"/>
</dbReference>
<evidence type="ECO:0000256" key="4">
    <source>
        <dbReference type="ARBA" id="ARBA00022801"/>
    </source>
</evidence>
<evidence type="ECO:0000256" key="3">
    <source>
        <dbReference type="ARBA" id="ARBA00012663"/>
    </source>
</evidence>
<reference evidence="7 8" key="1">
    <citation type="submission" date="2021-01" db="EMBL/GenBank/DDBJ databases">
        <title>Genomic Encyclopedia of Type Strains, Phase IV (KMG-IV): sequencing the most valuable type-strain genomes for metagenomic binning, comparative biology and taxonomic classification.</title>
        <authorList>
            <person name="Goeker M."/>
        </authorList>
    </citation>
    <scope>NUCLEOTIDE SEQUENCE [LARGE SCALE GENOMIC DNA]</scope>
    <source>
        <strain evidence="7 8">DSM 25890</strain>
    </source>
</reference>
<evidence type="ECO:0000259" key="6">
    <source>
        <dbReference type="Pfam" id="PF00933"/>
    </source>
</evidence>
<comment type="caution">
    <text evidence="7">The sequence shown here is derived from an EMBL/GenBank/DDBJ whole genome shotgun (WGS) entry which is preliminary data.</text>
</comment>
<accession>A0ABS2NLM4</accession>
<dbReference type="EMBL" id="JAFBEE010000002">
    <property type="protein sequence ID" value="MBM7613853.1"/>
    <property type="molecule type" value="Genomic_DNA"/>
</dbReference>
<organism evidence="7 8">
    <name type="scientific">Alkaliphilus hydrothermalis</name>
    <dbReference type="NCBI Taxonomy" id="1482730"/>
    <lineage>
        <taxon>Bacteria</taxon>
        <taxon>Bacillati</taxon>
        <taxon>Bacillota</taxon>
        <taxon>Clostridia</taxon>
        <taxon>Peptostreptococcales</taxon>
        <taxon>Natronincolaceae</taxon>
        <taxon>Alkaliphilus</taxon>
    </lineage>
</organism>
<evidence type="ECO:0000256" key="5">
    <source>
        <dbReference type="ARBA" id="ARBA00023295"/>
    </source>
</evidence>
<dbReference type="InterPro" id="IPR050226">
    <property type="entry name" value="NagZ_Beta-hexosaminidase"/>
</dbReference>
<gene>
    <name evidence="7" type="ORF">JOC73_000362</name>
</gene>
<evidence type="ECO:0000313" key="8">
    <source>
        <dbReference type="Proteomes" id="UP001314796"/>
    </source>
</evidence>
<dbReference type="InterPro" id="IPR036881">
    <property type="entry name" value="Glyco_hydro_3_C_sf"/>
</dbReference>
<dbReference type="PANTHER" id="PTHR30480">
    <property type="entry name" value="BETA-HEXOSAMINIDASE-RELATED"/>
    <property type="match status" value="1"/>
</dbReference>
<sequence>MIEKIMSWLLILLTGIFSSFVSTNYDEIKHQTLKEAISQHIEEMTLEEKIGQMLMVSFHEHQLEDYVINKKIGGYILFNHNIKGYEELKKTTEKIRRLGETNQGLIPFISIDQEGGIVSRLDSLFYSFPGNMALGATDNLQLAEEQGILTGRMLRHLGINLNFAPVVDVNRDYRNPIIGLRSFGNGPLKVANMAGAFMKGQEKVGVISSLKHFPGHGNVHQDSHLQLPTNPNLKEDIRGQDMKPFEIIAREGADLIMTAHIKLPELDPNNPATLSSTILQGELRERLGYEGVIITDDLGSMKAITSIYSTSEAAIRAIDAGVDILLLVASSHKVEDTIEKIRLAVESGRLTEARIDQSVERILDLKYRYGLLGEVIESEENYEDLYQATVDHSKRVTDGAVTAIANDFQLVPFHEGKVMVVAKKRKNYNNPMTKKRESLENLVRGYYRNSDFYYIDEHLNVEDLKNSIHQYDRVIFLSEKGYQSQKSSVLLKYLQKSKKLILVSLAEPYEMIYLGDFHSHLAIYTSQREGIISTLQAIKGIIPIKGKNPVPVNAE</sequence>
<protein>
    <recommendedName>
        <fullName evidence="3">beta-N-acetylhexosaminidase</fullName>
        <ecNumber evidence="3">3.2.1.52</ecNumber>
    </recommendedName>
</protein>